<organism evidence="2 3">
    <name type="scientific">Senna tora</name>
    <dbReference type="NCBI Taxonomy" id="362788"/>
    <lineage>
        <taxon>Eukaryota</taxon>
        <taxon>Viridiplantae</taxon>
        <taxon>Streptophyta</taxon>
        <taxon>Embryophyta</taxon>
        <taxon>Tracheophyta</taxon>
        <taxon>Spermatophyta</taxon>
        <taxon>Magnoliopsida</taxon>
        <taxon>eudicotyledons</taxon>
        <taxon>Gunneridae</taxon>
        <taxon>Pentapetalae</taxon>
        <taxon>rosids</taxon>
        <taxon>fabids</taxon>
        <taxon>Fabales</taxon>
        <taxon>Fabaceae</taxon>
        <taxon>Caesalpinioideae</taxon>
        <taxon>Cassia clade</taxon>
        <taxon>Senna</taxon>
    </lineage>
</organism>
<dbReference type="Proteomes" id="UP000634136">
    <property type="component" value="Unassembled WGS sequence"/>
</dbReference>
<gene>
    <name evidence="2" type="ORF">G2W53_027899</name>
</gene>
<dbReference type="PANTHER" id="PTHR24121:SF22">
    <property type="entry name" value="PROTEIN ACCELERATED CELL DEATH 6-LIKE"/>
    <property type="match status" value="1"/>
</dbReference>
<sequence length="274" mass="31342">MKEMLKQKIENWKNLPQPSSSASACLEYEELESSKLLPPQLLTSIKRQDLFSLFWEIEKMIEEEGVHISVIANQSSRAGNTMLHIAAMYERQDILEVICEHFPHLMKKQNIKGDTVVHIIGRNAGKKNVMMRSVIEWYERHLEDDEEDNKVWRMENIHGNTALHEAVMACNVEGVKMLYREDGGVTHLMNKEGKSALYLGVETGNYDIINVLMEAPFFNRRIHQGTSPLHAAIFARSSGEITKYSVSQPLVKSWLVDTVKEQAERGEFGEDPSK</sequence>
<dbReference type="InterPro" id="IPR036770">
    <property type="entry name" value="Ankyrin_rpt-contain_sf"/>
</dbReference>
<dbReference type="InterPro" id="IPR002110">
    <property type="entry name" value="Ankyrin_rpt"/>
</dbReference>
<dbReference type="PANTHER" id="PTHR24121">
    <property type="entry name" value="NO MECHANORECEPTOR POTENTIAL C, ISOFORM D-RELATED"/>
    <property type="match status" value="1"/>
</dbReference>
<dbReference type="EMBL" id="JAAIUW010000008">
    <property type="protein sequence ID" value="KAF7822444.1"/>
    <property type="molecule type" value="Genomic_DNA"/>
</dbReference>
<accession>A0A834TJX3</accession>
<dbReference type="SUPFAM" id="SSF48403">
    <property type="entry name" value="Ankyrin repeat"/>
    <property type="match status" value="1"/>
</dbReference>
<dbReference type="GO" id="GO:0005886">
    <property type="term" value="C:plasma membrane"/>
    <property type="evidence" value="ECO:0007669"/>
    <property type="project" value="UniProtKB-SubCell"/>
</dbReference>
<protein>
    <submittedName>
        <fullName evidence="2">Protein ACCELERATED CELL DEATH 6-like</fullName>
    </submittedName>
</protein>
<proteinExistence type="predicted"/>
<dbReference type="Gene3D" id="1.25.40.20">
    <property type="entry name" value="Ankyrin repeat-containing domain"/>
    <property type="match status" value="1"/>
</dbReference>
<dbReference type="SMART" id="SM00248">
    <property type="entry name" value="ANK"/>
    <property type="match status" value="3"/>
</dbReference>
<evidence type="ECO:0000256" key="1">
    <source>
        <dbReference type="ARBA" id="ARBA00004413"/>
    </source>
</evidence>
<comment type="caution">
    <text evidence="2">The sequence shown here is derived from an EMBL/GenBank/DDBJ whole genome shotgun (WGS) entry which is preliminary data.</text>
</comment>
<keyword evidence="3" id="KW-1185">Reference proteome</keyword>
<dbReference type="OrthoDB" id="1436250at2759"/>
<evidence type="ECO:0000313" key="2">
    <source>
        <dbReference type="EMBL" id="KAF7822444.1"/>
    </source>
</evidence>
<dbReference type="AlphaFoldDB" id="A0A834TJX3"/>
<evidence type="ECO:0000313" key="3">
    <source>
        <dbReference type="Proteomes" id="UP000634136"/>
    </source>
</evidence>
<reference evidence="2" key="1">
    <citation type="submission" date="2020-09" db="EMBL/GenBank/DDBJ databases">
        <title>Genome-Enabled Discovery of Anthraquinone Biosynthesis in Senna tora.</title>
        <authorList>
            <person name="Kang S.-H."/>
            <person name="Pandey R.P."/>
            <person name="Lee C.-M."/>
            <person name="Sim J.-S."/>
            <person name="Jeong J.-T."/>
            <person name="Choi B.-S."/>
            <person name="Jung M."/>
            <person name="Ginzburg D."/>
            <person name="Zhao K."/>
            <person name="Won S.Y."/>
            <person name="Oh T.-J."/>
            <person name="Yu Y."/>
            <person name="Kim N.-H."/>
            <person name="Lee O.R."/>
            <person name="Lee T.-H."/>
            <person name="Bashyal P."/>
            <person name="Kim T.-S."/>
            <person name="Lee W.-H."/>
            <person name="Kawkins C."/>
            <person name="Kim C.-K."/>
            <person name="Kim J.S."/>
            <person name="Ahn B.O."/>
            <person name="Rhee S.Y."/>
            <person name="Sohng J.K."/>
        </authorList>
    </citation>
    <scope>NUCLEOTIDE SEQUENCE</scope>
    <source>
        <tissue evidence="2">Leaf</tissue>
    </source>
</reference>
<dbReference type="Pfam" id="PF00023">
    <property type="entry name" value="Ank"/>
    <property type="match status" value="1"/>
</dbReference>
<name>A0A834TJX3_9FABA</name>
<dbReference type="PROSITE" id="PS51257">
    <property type="entry name" value="PROKAR_LIPOPROTEIN"/>
    <property type="match status" value="1"/>
</dbReference>
<comment type="subcellular location">
    <subcellularLocation>
        <location evidence="1">Cell membrane</location>
        <topology evidence="1">Peripheral membrane protein</topology>
        <orientation evidence="1">Cytoplasmic side</orientation>
    </subcellularLocation>
</comment>